<evidence type="ECO:0000256" key="1">
    <source>
        <dbReference type="ARBA" id="ARBA00004141"/>
    </source>
</evidence>
<feature type="transmembrane region" description="Helical" evidence="6">
    <location>
        <begin position="72"/>
        <end position="95"/>
    </location>
</feature>
<keyword evidence="5 6" id="KW-0472">Membrane</keyword>
<evidence type="ECO:0000259" key="7">
    <source>
        <dbReference type="PROSITE" id="PS50850"/>
    </source>
</evidence>
<gene>
    <name evidence="8" type="ORF">ABH943_004270</name>
</gene>
<dbReference type="PANTHER" id="PTHR43791:SF36">
    <property type="entry name" value="TRANSPORTER, PUTATIVE (AFU_ORTHOLOGUE AFUA_6G08340)-RELATED"/>
    <property type="match status" value="1"/>
</dbReference>
<comment type="subcellular location">
    <subcellularLocation>
        <location evidence="1">Membrane</location>
        <topology evidence="1">Multi-pass membrane protein</topology>
    </subcellularLocation>
</comment>
<dbReference type="InterPro" id="IPR036259">
    <property type="entry name" value="MFS_trans_sf"/>
</dbReference>
<sequence>MVAPSPSSSFERTLAAATPKFVAEEKDYVVRKVGRRLMWYLFALYLISVLDRGNLGFAAFSMNRDLGLTPQMFSIGVGILFLGYAIFELPSNLILARFGARVTLTRIALLFGLVTTSMAFIHGPIGFYVGRAALGAAEAGLSPGVFLFLSFWIPSAYRARYNAVFAYASPCAYMLTSLISGAILQLDGVLNIPGWKWLFMLEGLPAIALGIFGIFYLTNRPRDAKWLSERERTWLEEELAAETRLELMHGAGTIKELLKSPAMLLLSLAFIGIFCGAASLAVWLPQIMHANGVPLRYVGVVSAIPPLAGMVGMTFLCRRSDRKRERIYHVSACMLLAASGYGIVAVSRNAAAALGGFMVANIGVYASYAIFWTIPQTVFPVKAKPAAIALISSVGALFGGWIAPMLIGNVQSRAHSLAPGLIVVFAVFVMSAICILLVGRMLRRQVTAA</sequence>
<feature type="transmembrane region" description="Helical" evidence="6">
    <location>
        <begin position="37"/>
        <end position="60"/>
    </location>
</feature>
<feature type="transmembrane region" description="Helical" evidence="6">
    <location>
        <begin position="107"/>
        <end position="127"/>
    </location>
</feature>
<keyword evidence="9" id="KW-1185">Reference proteome</keyword>
<evidence type="ECO:0000256" key="2">
    <source>
        <dbReference type="ARBA" id="ARBA00022448"/>
    </source>
</evidence>
<feature type="transmembrane region" description="Helical" evidence="6">
    <location>
        <begin position="352"/>
        <end position="374"/>
    </location>
</feature>
<feature type="domain" description="Major facilitator superfamily (MFS) profile" evidence="7">
    <location>
        <begin position="37"/>
        <end position="443"/>
    </location>
</feature>
<evidence type="ECO:0000313" key="8">
    <source>
        <dbReference type="EMBL" id="MFK4444248.1"/>
    </source>
</evidence>
<dbReference type="SUPFAM" id="SSF103473">
    <property type="entry name" value="MFS general substrate transporter"/>
    <property type="match status" value="1"/>
</dbReference>
<feature type="transmembrane region" description="Helical" evidence="6">
    <location>
        <begin position="419"/>
        <end position="439"/>
    </location>
</feature>
<dbReference type="Proteomes" id="UP001620514">
    <property type="component" value="Unassembled WGS sequence"/>
</dbReference>
<feature type="transmembrane region" description="Helical" evidence="6">
    <location>
        <begin position="327"/>
        <end position="346"/>
    </location>
</feature>
<feature type="transmembrane region" description="Helical" evidence="6">
    <location>
        <begin position="386"/>
        <end position="407"/>
    </location>
</feature>
<dbReference type="RefSeq" id="WP_404609301.1">
    <property type="nucleotide sequence ID" value="NZ_JBIYDN010000013.1"/>
</dbReference>
<evidence type="ECO:0000256" key="6">
    <source>
        <dbReference type="SAM" id="Phobius"/>
    </source>
</evidence>
<organism evidence="8 9">
    <name type="scientific">Caballeronia udeis</name>
    <dbReference type="NCBI Taxonomy" id="1232866"/>
    <lineage>
        <taxon>Bacteria</taxon>
        <taxon>Pseudomonadati</taxon>
        <taxon>Pseudomonadota</taxon>
        <taxon>Betaproteobacteria</taxon>
        <taxon>Burkholderiales</taxon>
        <taxon>Burkholderiaceae</taxon>
        <taxon>Caballeronia</taxon>
    </lineage>
</organism>
<protein>
    <submittedName>
        <fullName evidence="8">ACS family tartrate transporter-like MFS transporter</fullName>
    </submittedName>
</protein>
<keyword evidence="2" id="KW-0813">Transport</keyword>
<evidence type="ECO:0000256" key="4">
    <source>
        <dbReference type="ARBA" id="ARBA00022989"/>
    </source>
</evidence>
<feature type="transmembrane region" description="Helical" evidence="6">
    <location>
        <begin position="295"/>
        <end position="315"/>
    </location>
</feature>
<keyword evidence="3 6" id="KW-0812">Transmembrane</keyword>
<feature type="transmembrane region" description="Helical" evidence="6">
    <location>
        <begin position="164"/>
        <end position="185"/>
    </location>
</feature>
<feature type="transmembrane region" description="Helical" evidence="6">
    <location>
        <begin position="197"/>
        <end position="217"/>
    </location>
</feature>
<reference evidence="8 9" key="2">
    <citation type="submission" date="2024-11" db="EMBL/GenBank/DDBJ databases">
        <title>Using genomics to understand microbial adaptation to soil warming.</title>
        <authorList>
            <person name="Deangelis K.M. PhD."/>
        </authorList>
    </citation>
    <scope>NUCLEOTIDE SEQUENCE [LARGE SCALE GENOMIC DNA]</scope>
    <source>
        <strain evidence="8 9">GAS97</strain>
    </source>
</reference>
<dbReference type="PANTHER" id="PTHR43791">
    <property type="entry name" value="PERMEASE-RELATED"/>
    <property type="match status" value="1"/>
</dbReference>
<accession>A0ABW8MKN1</accession>
<dbReference type="Pfam" id="PF07690">
    <property type="entry name" value="MFS_1"/>
    <property type="match status" value="1"/>
</dbReference>
<proteinExistence type="predicted"/>
<name>A0ABW8MKN1_9BURK</name>
<evidence type="ECO:0000313" key="9">
    <source>
        <dbReference type="Proteomes" id="UP001620514"/>
    </source>
</evidence>
<dbReference type="PROSITE" id="PS50850">
    <property type="entry name" value="MFS"/>
    <property type="match status" value="1"/>
</dbReference>
<keyword evidence="4 6" id="KW-1133">Transmembrane helix</keyword>
<reference evidence="8 9" key="1">
    <citation type="submission" date="2024-10" db="EMBL/GenBank/DDBJ databases">
        <authorList>
            <person name="Deangelis K."/>
            <person name="Huntemann M."/>
            <person name="Clum A."/>
            <person name="Wang J."/>
            <person name="Palaniappan K."/>
            <person name="Ritter S."/>
            <person name="Chen I.-M."/>
            <person name="Stamatis D."/>
            <person name="Reddy T."/>
            <person name="O'Malley R."/>
            <person name="Daum C."/>
            <person name="Ng V."/>
            <person name="Ivanova N."/>
            <person name="Kyrpides N."/>
            <person name="Woyke T."/>
        </authorList>
    </citation>
    <scope>NUCLEOTIDE SEQUENCE [LARGE SCALE GENOMIC DNA]</scope>
    <source>
        <strain evidence="8 9">GAS97</strain>
    </source>
</reference>
<comment type="caution">
    <text evidence="8">The sequence shown here is derived from an EMBL/GenBank/DDBJ whole genome shotgun (WGS) entry which is preliminary data.</text>
</comment>
<feature type="transmembrane region" description="Helical" evidence="6">
    <location>
        <begin position="262"/>
        <end position="283"/>
    </location>
</feature>
<evidence type="ECO:0000256" key="5">
    <source>
        <dbReference type="ARBA" id="ARBA00023136"/>
    </source>
</evidence>
<dbReference type="InterPro" id="IPR011701">
    <property type="entry name" value="MFS"/>
</dbReference>
<dbReference type="InterPro" id="IPR020846">
    <property type="entry name" value="MFS_dom"/>
</dbReference>
<dbReference type="EMBL" id="JBIYDN010000013">
    <property type="protein sequence ID" value="MFK4444248.1"/>
    <property type="molecule type" value="Genomic_DNA"/>
</dbReference>
<feature type="transmembrane region" description="Helical" evidence="6">
    <location>
        <begin position="133"/>
        <end position="152"/>
    </location>
</feature>
<dbReference type="Gene3D" id="1.20.1250.20">
    <property type="entry name" value="MFS general substrate transporter like domains"/>
    <property type="match status" value="2"/>
</dbReference>
<evidence type="ECO:0000256" key="3">
    <source>
        <dbReference type="ARBA" id="ARBA00022692"/>
    </source>
</evidence>